<evidence type="ECO:0000313" key="1">
    <source>
        <dbReference type="EMBL" id="SMF98374.1"/>
    </source>
</evidence>
<evidence type="ECO:0000313" key="2">
    <source>
        <dbReference type="Proteomes" id="UP000198460"/>
    </source>
</evidence>
<dbReference type="Proteomes" id="UP000198460">
    <property type="component" value="Unassembled WGS sequence"/>
</dbReference>
<dbReference type="AlphaFoldDB" id="A0A238GZJ3"/>
<proteinExistence type="predicted"/>
<dbReference type="EMBL" id="FXAN01000022">
    <property type="protein sequence ID" value="SMF98374.1"/>
    <property type="molecule type" value="Genomic_DNA"/>
</dbReference>
<name>A0A238GZJ3_9BURK</name>
<sequence length="37" mass="4026">MNAADRNQVTHGCINVTADVYDALVDCCSTDKLIIQN</sequence>
<protein>
    <recommendedName>
        <fullName evidence="3">YkuD domain-containing protein</fullName>
    </recommendedName>
</protein>
<evidence type="ECO:0008006" key="3">
    <source>
        <dbReference type="Google" id="ProtNLM"/>
    </source>
</evidence>
<organism evidence="1 2">
    <name type="scientific">Burkholderia singularis</name>
    <dbReference type="NCBI Taxonomy" id="1503053"/>
    <lineage>
        <taxon>Bacteria</taxon>
        <taxon>Pseudomonadati</taxon>
        <taxon>Pseudomonadota</taxon>
        <taxon>Betaproteobacteria</taxon>
        <taxon>Burkholderiales</taxon>
        <taxon>Burkholderiaceae</taxon>
        <taxon>Burkholderia</taxon>
        <taxon>pseudomallei group</taxon>
    </lineage>
</organism>
<reference evidence="1 2" key="1">
    <citation type="submission" date="2017-04" db="EMBL/GenBank/DDBJ databases">
        <authorList>
            <person name="Afonso C.L."/>
            <person name="Miller P.J."/>
            <person name="Scott M.A."/>
            <person name="Spackman E."/>
            <person name="Goraichik I."/>
            <person name="Dimitrov K.M."/>
            <person name="Suarez D.L."/>
            <person name="Swayne D.E."/>
        </authorList>
    </citation>
    <scope>NUCLEOTIDE SEQUENCE [LARGE SCALE GENOMIC DNA]</scope>
    <source>
        <strain evidence="1">LMG 28154</strain>
    </source>
</reference>
<accession>A0A238GZJ3</accession>
<gene>
    <name evidence="1" type="ORF">BSIN_5440</name>
</gene>